<feature type="domain" description="DUF4232" evidence="3">
    <location>
        <begin position="80"/>
        <end position="212"/>
    </location>
</feature>
<feature type="compositionally biased region" description="Low complexity" evidence="1">
    <location>
        <begin position="48"/>
        <end position="68"/>
    </location>
</feature>
<protein>
    <recommendedName>
        <fullName evidence="3">DUF4232 domain-containing protein</fullName>
    </recommendedName>
</protein>
<evidence type="ECO:0000313" key="5">
    <source>
        <dbReference type="Proteomes" id="UP000242367"/>
    </source>
</evidence>
<proteinExistence type="predicted"/>
<dbReference type="EMBL" id="MTBP01000005">
    <property type="protein sequence ID" value="POM22405.1"/>
    <property type="molecule type" value="Genomic_DNA"/>
</dbReference>
<evidence type="ECO:0000256" key="1">
    <source>
        <dbReference type="SAM" id="MobiDB-lite"/>
    </source>
</evidence>
<sequence length="215" mass="21400" precursor="true">MKRTIAGAALPLALLGGTLTACGGGNTPKANGTPTQGAPDSPSAMPSAGDPNAPAATPTTTAPNGGPTSRPVAQPAISRCHTSMLSASLAATDAAAGHRYAYLTLTNRSGTRCRLYGYVGMQLLGSSGAPLTTNVERLGQPAPATVTLAPGTSVRTRVGWTVVPTGAEPTDGPCAPTPASVRVTPPDELDHLTIPWTQGMVCGLGRLAVTPVGGV</sequence>
<gene>
    <name evidence="4" type="ORF">BTM25_53550</name>
</gene>
<evidence type="ECO:0000259" key="3">
    <source>
        <dbReference type="Pfam" id="PF14016"/>
    </source>
</evidence>
<name>A0A2P4UBH5_9ACTN</name>
<feature type="chain" id="PRO_5038450099" description="DUF4232 domain-containing protein" evidence="2">
    <location>
        <begin position="24"/>
        <end position="215"/>
    </location>
</feature>
<comment type="caution">
    <text evidence="4">The sequence shown here is derived from an EMBL/GenBank/DDBJ whole genome shotgun (WGS) entry which is preliminary data.</text>
</comment>
<feature type="compositionally biased region" description="Polar residues" evidence="1">
    <location>
        <begin position="28"/>
        <end position="38"/>
    </location>
</feature>
<evidence type="ECO:0000256" key="2">
    <source>
        <dbReference type="SAM" id="SignalP"/>
    </source>
</evidence>
<dbReference type="RefSeq" id="WP_168212257.1">
    <property type="nucleotide sequence ID" value="NZ_MTBP01000005.1"/>
</dbReference>
<keyword evidence="2" id="KW-0732">Signal</keyword>
<dbReference type="Proteomes" id="UP000242367">
    <property type="component" value="Unassembled WGS sequence"/>
</dbReference>
<feature type="signal peptide" evidence="2">
    <location>
        <begin position="1"/>
        <end position="23"/>
    </location>
</feature>
<evidence type="ECO:0000313" key="4">
    <source>
        <dbReference type="EMBL" id="POM22405.1"/>
    </source>
</evidence>
<feature type="region of interest" description="Disordered" evidence="1">
    <location>
        <begin position="25"/>
        <end position="74"/>
    </location>
</feature>
<dbReference type="AlphaFoldDB" id="A0A2P4UBH5"/>
<organism evidence="4 5">
    <name type="scientific">Actinomadura rubteroloni</name>
    <dbReference type="NCBI Taxonomy" id="1926885"/>
    <lineage>
        <taxon>Bacteria</taxon>
        <taxon>Bacillati</taxon>
        <taxon>Actinomycetota</taxon>
        <taxon>Actinomycetes</taxon>
        <taxon>Streptosporangiales</taxon>
        <taxon>Thermomonosporaceae</taxon>
        <taxon>Actinomadura</taxon>
    </lineage>
</organism>
<accession>A0A2P4UBH5</accession>
<reference evidence="4 5" key="1">
    <citation type="journal article" date="2017" name="Chemistry">
        <title>Isolation, Biosynthesis and Chemical Modifications of Rubterolones A-F: Rare Tropolone Alkaloids from Actinomadura sp. 5-2.</title>
        <authorList>
            <person name="Guo H."/>
            <person name="Benndorf R."/>
            <person name="Leichnitz D."/>
            <person name="Klassen J.L."/>
            <person name="Vollmers J."/>
            <person name="Gorls H."/>
            <person name="Steinacker M."/>
            <person name="Weigel C."/>
            <person name="Dahse H.M."/>
            <person name="Kaster A.K."/>
            <person name="de Beer Z.W."/>
            <person name="Poulsen M."/>
            <person name="Beemelmanns C."/>
        </authorList>
    </citation>
    <scope>NUCLEOTIDE SEQUENCE [LARGE SCALE GENOMIC DNA]</scope>
    <source>
        <strain evidence="4 5">5-2</strain>
    </source>
</reference>
<dbReference type="InterPro" id="IPR025326">
    <property type="entry name" value="DUF4232"/>
</dbReference>
<dbReference type="Pfam" id="PF14016">
    <property type="entry name" value="DUF4232"/>
    <property type="match status" value="1"/>
</dbReference>
<keyword evidence="5" id="KW-1185">Reference proteome</keyword>
<dbReference type="PROSITE" id="PS51257">
    <property type="entry name" value="PROKAR_LIPOPROTEIN"/>
    <property type="match status" value="1"/>
</dbReference>